<dbReference type="AlphaFoldDB" id="A0AAV1G9Y6"/>
<sequence length="159" mass="17689">MIKYYNSCKGGVDALDQRVNTYSVGRKTQRWPLALFFNILNVSALNAFILWRQVDPDWNSGKRAIRRLFLQELGSLLVQPLIVQRLRLPRNPAAAAIVERAQGARESDPALPAAPQAPESRRVLCHLCTPPKSKARGSCAKCGLFSCKEHTLNVCTACK</sequence>
<dbReference type="Proteomes" id="UP001178508">
    <property type="component" value="Chromosome 13"/>
</dbReference>
<protein>
    <submittedName>
        <fullName evidence="2">PiggyBac transposable element-derived protein 4-like isoform X4</fullName>
    </submittedName>
</protein>
<dbReference type="InterPro" id="IPR029526">
    <property type="entry name" value="PGBD"/>
</dbReference>
<accession>A0AAV1G9Y6</accession>
<dbReference type="Pfam" id="PF13843">
    <property type="entry name" value="DDE_Tnp_1_7"/>
    <property type="match status" value="1"/>
</dbReference>
<keyword evidence="3" id="KW-1185">Reference proteome</keyword>
<name>A0AAV1G9Y6_XYRNO</name>
<gene>
    <name evidence="2" type="ORF">XNOV1_A004381</name>
</gene>
<dbReference type="PANTHER" id="PTHR46599">
    <property type="entry name" value="PIGGYBAC TRANSPOSABLE ELEMENT-DERIVED PROTEIN 4"/>
    <property type="match status" value="1"/>
</dbReference>
<proteinExistence type="predicted"/>
<reference evidence="2" key="1">
    <citation type="submission" date="2023-08" db="EMBL/GenBank/DDBJ databases">
        <authorList>
            <person name="Alioto T."/>
            <person name="Alioto T."/>
            <person name="Gomez Garrido J."/>
        </authorList>
    </citation>
    <scope>NUCLEOTIDE SEQUENCE</scope>
</reference>
<dbReference type="EMBL" id="OY660876">
    <property type="protein sequence ID" value="CAJ1070000.1"/>
    <property type="molecule type" value="Genomic_DNA"/>
</dbReference>
<feature type="domain" description="PiggyBac transposable element-derived protein" evidence="1">
    <location>
        <begin position="1"/>
        <end position="48"/>
    </location>
</feature>
<evidence type="ECO:0000259" key="1">
    <source>
        <dbReference type="Pfam" id="PF13843"/>
    </source>
</evidence>
<evidence type="ECO:0000313" key="3">
    <source>
        <dbReference type="Proteomes" id="UP001178508"/>
    </source>
</evidence>
<dbReference type="PANTHER" id="PTHR46599:SF6">
    <property type="entry name" value="DUAL SPECIFICITY PHOSPHATASE 26"/>
    <property type="match status" value="1"/>
</dbReference>
<evidence type="ECO:0000313" key="2">
    <source>
        <dbReference type="EMBL" id="CAJ1070000.1"/>
    </source>
</evidence>
<organism evidence="2 3">
    <name type="scientific">Xyrichtys novacula</name>
    <name type="common">Pearly razorfish</name>
    <name type="synonym">Hemipteronotus novacula</name>
    <dbReference type="NCBI Taxonomy" id="13765"/>
    <lineage>
        <taxon>Eukaryota</taxon>
        <taxon>Metazoa</taxon>
        <taxon>Chordata</taxon>
        <taxon>Craniata</taxon>
        <taxon>Vertebrata</taxon>
        <taxon>Euteleostomi</taxon>
        <taxon>Actinopterygii</taxon>
        <taxon>Neopterygii</taxon>
        <taxon>Teleostei</taxon>
        <taxon>Neoteleostei</taxon>
        <taxon>Acanthomorphata</taxon>
        <taxon>Eupercaria</taxon>
        <taxon>Labriformes</taxon>
        <taxon>Labridae</taxon>
        <taxon>Xyrichtys</taxon>
    </lineage>
</organism>